<gene>
    <name evidence="7" type="ORF">QBC37DRAFT_83142</name>
</gene>
<dbReference type="PROSITE" id="PS00678">
    <property type="entry name" value="WD_REPEATS_1"/>
    <property type="match status" value="4"/>
</dbReference>
<dbReference type="PANTHER" id="PTHR19848:SF8">
    <property type="entry name" value="F-BOX AND WD REPEAT DOMAIN CONTAINING 7"/>
    <property type="match status" value="1"/>
</dbReference>
<dbReference type="Pfam" id="PF00400">
    <property type="entry name" value="WD40"/>
    <property type="match status" value="6"/>
</dbReference>
<dbReference type="SUPFAM" id="SSF50978">
    <property type="entry name" value="WD40 repeat-like"/>
    <property type="match status" value="2"/>
</dbReference>
<reference evidence="7" key="1">
    <citation type="journal article" date="2023" name="Mol. Phylogenet. Evol.">
        <title>Genome-scale phylogeny and comparative genomics of the fungal order Sordariales.</title>
        <authorList>
            <person name="Hensen N."/>
            <person name="Bonometti L."/>
            <person name="Westerberg I."/>
            <person name="Brannstrom I.O."/>
            <person name="Guillou S."/>
            <person name="Cros-Aarteil S."/>
            <person name="Calhoun S."/>
            <person name="Haridas S."/>
            <person name="Kuo A."/>
            <person name="Mondo S."/>
            <person name="Pangilinan J."/>
            <person name="Riley R."/>
            <person name="LaButti K."/>
            <person name="Andreopoulos B."/>
            <person name="Lipzen A."/>
            <person name="Chen C."/>
            <person name="Yan M."/>
            <person name="Daum C."/>
            <person name="Ng V."/>
            <person name="Clum A."/>
            <person name="Steindorff A."/>
            <person name="Ohm R.A."/>
            <person name="Martin F."/>
            <person name="Silar P."/>
            <person name="Natvig D.O."/>
            <person name="Lalanne C."/>
            <person name="Gautier V."/>
            <person name="Ament-Velasquez S.L."/>
            <person name="Kruys A."/>
            <person name="Hutchinson M.I."/>
            <person name="Powell A.J."/>
            <person name="Barry K."/>
            <person name="Miller A.N."/>
            <person name="Grigoriev I.V."/>
            <person name="Debuchy R."/>
            <person name="Gladieux P."/>
            <person name="Hiltunen Thoren M."/>
            <person name="Johannesson H."/>
        </authorList>
    </citation>
    <scope>NUCLEOTIDE SEQUENCE</scope>
    <source>
        <strain evidence="7">PSN293</strain>
    </source>
</reference>
<dbReference type="SMART" id="SM00320">
    <property type="entry name" value="WD40"/>
    <property type="match status" value="7"/>
</dbReference>
<comment type="caution">
    <text evidence="7">The sequence shown here is derived from an EMBL/GenBank/DDBJ whole genome shotgun (WGS) entry which is preliminary data.</text>
</comment>
<dbReference type="Gene3D" id="2.130.10.10">
    <property type="entry name" value="YVTN repeat-like/Quinoprotein amine dehydrogenase"/>
    <property type="match status" value="2"/>
</dbReference>
<keyword evidence="3" id="KW-0677">Repeat</keyword>
<feature type="repeat" description="WD" evidence="4">
    <location>
        <begin position="560"/>
        <end position="599"/>
    </location>
</feature>
<dbReference type="PRINTS" id="PR00320">
    <property type="entry name" value="GPROTEINBRPT"/>
</dbReference>
<dbReference type="PROSITE" id="PS50181">
    <property type="entry name" value="FBOX"/>
    <property type="match status" value="1"/>
</dbReference>
<name>A0AAN7B2Z4_9PEZI</name>
<dbReference type="InterPro" id="IPR020472">
    <property type="entry name" value="WD40_PAC1"/>
</dbReference>
<feature type="repeat" description="WD" evidence="4">
    <location>
        <begin position="422"/>
        <end position="455"/>
    </location>
</feature>
<accession>A0AAN7B2Z4</accession>
<feature type="repeat" description="WD" evidence="4">
    <location>
        <begin position="600"/>
        <end position="639"/>
    </location>
</feature>
<sequence length="795" mass="87282">MEPSNNRRIVQMNDWVPAQEALFRPRALAEAQFGESSSSAERAVTQPAMPQFPEHDIIITGPSPPRVRSKSVSPPWVSAPKSLFFEDEDRGKDHLALEKSQSHGFGHMDTDVHANQSTSSKAGHHTFTRMLRRASLSLKSGVKTFVHRRTSVPAADVFDHDGQPQRPALAGPSHNLARPTTSHSTWHRLRQATSFHRHSRMLYSGHGERTFEADLGPIESPTFPVPGSGEQPPIIPRNTGAAARQAAASACSGLQGYDLMSTPVPRPGWLGDEGLGDHESGIGIALTSSETETSTPQDGVDSDVDVGAVASQDEADISRVDFVSRLPLELAIQVLAQLEAATLVKASRVSRQWFTILNTQHIWRESFLREKAGTYASSGSVQPGAGLGVPAIEPDNNWKDIYRVKHNLDERWKTGSARSVYLHGHTDSIYCLQFDESKIITGSRDKTIRVWDMRTYACKLVIGPPDVINDTHLSLSQFDDASSVHYATVAEADPAVDSTGRPVPPERSHQSMPTLYSPATHHKASILCLQYDDKILVTGSSDSTCIVYDLQNGFKPIMRLEHHTAAVLDLVFDDKHIVTCSKDVSICVWDRATGALLKQLRGHQGPVNAVQMRGNTIVSCSGDFRVKLWNIETGKNIREFLGHSKGLACSQFSEDGRYVASAGNDKVIRVWDANTGDCIRAMKAHDKLVRSLHVDSVSGRLISGSYDTDIKVWDMETGAQLLHFPKWHNSWVLSAKSDYRRIVSSGQDPKILIMDFGADVKGIETLESGLKFPQVPTEEGLETLVGELAETGLAE</sequence>
<dbReference type="EMBL" id="MU858261">
    <property type="protein sequence ID" value="KAK4208042.1"/>
    <property type="molecule type" value="Genomic_DNA"/>
</dbReference>
<evidence type="ECO:0000256" key="4">
    <source>
        <dbReference type="PROSITE-ProRule" id="PRU00221"/>
    </source>
</evidence>
<protein>
    <submittedName>
        <fullName evidence="7">WD40-repeat-containing domain protein</fullName>
    </submittedName>
</protein>
<feature type="region of interest" description="Disordered" evidence="5">
    <location>
        <begin position="156"/>
        <end position="185"/>
    </location>
</feature>
<dbReference type="InterPro" id="IPR015943">
    <property type="entry name" value="WD40/YVTN_repeat-like_dom_sf"/>
</dbReference>
<evidence type="ECO:0000313" key="8">
    <source>
        <dbReference type="Proteomes" id="UP001301769"/>
    </source>
</evidence>
<feature type="repeat" description="WD" evidence="4">
    <location>
        <begin position="682"/>
        <end position="723"/>
    </location>
</feature>
<organism evidence="7 8">
    <name type="scientific">Rhypophila decipiens</name>
    <dbReference type="NCBI Taxonomy" id="261697"/>
    <lineage>
        <taxon>Eukaryota</taxon>
        <taxon>Fungi</taxon>
        <taxon>Dikarya</taxon>
        <taxon>Ascomycota</taxon>
        <taxon>Pezizomycotina</taxon>
        <taxon>Sordariomycetes</taxon>
        <taxon>Sordariomycetidae</taxon>
        <taxon>Sordariales</taxon>
        <taxon>Naviculisporaceae</taxon>
        <taxon>Rhypophila</taxon>
    </lineage>
</organism>
<feature type="domain" description="F-box" evidence="6">
    <location>
        <begin position="320"/>
        <end position="366"/>
    </location>
</feature>
<dbReference type="InterPro" id="IPR001810">
    <property type="entry name" value="F-box_dom"/>
</dbReference>
<dbReference type="PROSITE" id="PS50294">
    <property type="entry name" value="WD_REPEATS_REGION"/>
    <property type="match status" value="4"/>
</dbReference>
<evidence type="ECO:0000256" key="1">
    <source>
        <dbReference type="ARBA" id="ARBA00007968"/>
    </source>
</evidence>
<dbReference type="InterPro" id="IPR036047">
    <property type="entry name" value="F-box-like_dom_sf"/>
</dbReference>
<evidence type="ECO:0000256" key="5">
    <source>
        <dbReference type="SAM" id="MobiDB-lite"/>
    </source>
</evidence>
<comment type="similarity">
    <text evidence="1">Belongs to the WD repeat MET30/SCONB/SCON-2 family.</text>
</comment>
<dbReference type="SMART" id="SM00256">
    <property type="entry name" value="FBOX"/>
    <property type="match status" value="1"/>
</dbReference>
<dbReference type="CDD" id="cd00200">
    <property type="entry name" value="WD40"/>
    <property type="match status" value="1"/>
</dbReference>
<dbReference type="AlphaFoldDB" id="A0AAN7B2Z4"/>
<dbReference type="PROSITE" id="PS50082">
    <property type="entry name" value="WD_REPEATS_2"/>
    <property type="match status" value="5"/>
</dbReference>
<evidence type="ECO:0000256" key="2">
    <source>
        <dbReference type="ARBA" id="ARBA00022574"/>
    </source>
</evidence>
<dbReference type="InterPro" id="IPR001680">
    <property type="entry name" value="WD40_rpt"/>
</dbReference>
<evidence type="ECO:0000313" key="7">
    <source>
        <dbReference type="EMBL" id="KAK4208042.1"/>
    </source>
</evidence>
<keyword evidence="8" id="KW-1185">Reference proteome</keyword>
<dbReference type="InterPro" id="IPR019775">
    <property type="entry name" value="WD40_repeat_CS"/>
</dbReference>
<proteinExistence type="inferred from homology"/>
<dbReference type="Pfam" id="PF12937">
    <property type="entry name" value="F-box-like"/>
    <property type="match status" value="1"/>
</dbReference>
<keyword evidence="2 4" id="KW-0853">WD repeat</keyword>
<feature type="repeat" description="WD" evidence="4">
    <location>
        <begin position="640"/>
        <end position="681"/>
    </location>
</feature>
<dbReference type="Proteomes" id="UP001301769">
    <property type="component" value="Unassembled WGS sequence"/>
</dbReference>
<dbReference type="PANTHER" id="PTHR19848">
    <property type="entry name" value="WD40 REPEAT PROTEIN"/>
    <property type="match status" value="1"/>
</dbReference>
<evidence type="ECO:0000256" key="3">
    <source>
        <dbReference type="ARBA" id="ARBA00022737"/>
    </source>
</evidence>
<dbReference type="InterPro" id="IPR036322">
    <property type="entry name" value="WD40_repeat_dom_sf"/>
</dbReference>
<evidence type="ECO:0000259" key="6">
    <source>
        <dbReference type="PROSITE" id="PS50181"/>
    </source>
</evidence>
<dbReference type="SUPFAM" id="SSF81383">
    <property type="entry name" value="F-box domain"/>
    <property type="match status" value="1"/>
</dbReference>
<dbReference type="Gene3D" id="1.20.1280.50">
    <property type="match status" value="1"/>
</dbReference>
<reference evidence="7" key="2">
    <citation type="submission" date="2023-05" db="EMBL/GenBank/DDBJ databases">
        <authorList>
            <consortium name="Lawrence Berkeley National Laboratory"/>
            <person name="Steindorff A."/>
            <person name="Hensen N."/>
            <person name="Bonometti L."/>
            <person name="Westerberg I."/>
            <person name="Brannstrom I.O."/>
            <person name="Guillou S."/>
            <person name="Cros-Aarteil S."/>
            <person name="Calhoun S."/>
            <person name="Haridas S."/>
            <person name="Kuo A."/>
            <person name="Mondo S."/>
            <person name="Pangilinan J."/>
            <person name="Riley R."/>
            <person name="Labutti K."/>
            <person name="Andreopoulos B."/>
            <person name="Lipzen A."/>
            <person name="Chen C."/>
            <person name="Yanf M."/>
            <person name="Daum C."/>
            <person name="Ng V."/>
            <person name="Clum A."/>
            <person name="Ohm R."/>
            <person name="Martin F."/>
            <person name="Silar P."/>
            <person name="Natvig D."/>
            <person name="Lalanne C."/>
            <person name="Gautier V."/>
            <person name="Ament-Velasquez S.L."/>
            <person name="Kruys A."/>
            <person name="Hutchinson M.I."/>
            <person name="Powell A.J."/>
            <person name="Barry K."/>
            <person name="Miller A.N."/>
            <person name="Grigoriev I.V."/>
            <person name="Debuchy R."/>
            <person name="Gladieux P."/>
            <person name="Thoren M.H."/>
            <person name="Johannesson H."/>
        </authorList>
    </citation>
    <scope>NUCLEOTIDE SEQUENCE</scope>
    <source>
        <strain evidence="7">PSN293</strain>
    </source>
</reference>